<keyword evidence="4" id="KW-0804">Transcription</keyword>
<proteinExistence type="inferred from homology"/>
<dbReference type="PRINTS" id="PR00039">
    <property type="entry name" value="HTHLYSR"/>
</dbReference>
<feature type="domain" description="HTH lysR-type" evidence="5">
    <location>
        <begin position="1"/>
        <end position="58"/>
    </location>
</feature>
<feature type="non-terminal residue" evidence="6">
    <location>
        <position position="130"/>
    </location>
</feature>
<gene>
    <name evidence="6" type="ORF">S01H1_08911</name>
</gene>
<name>X0SG94_9ZZZZ</name>
<dbReference type="Pfam" id="PF03466">
    <property type="entry name" value="LysR_substrate"/>
    <property type="match status" value="1"/>
</dbReference>
<comment type="caution">
    <text evidence="6">The sequence shown here is derived from an EMBL/GenBank/DDBJ whole genome shotgun (WGS) entry which is preliminary data.</text>
</comment>
<dbReference type="PROSITE" id="PS50931">
    <property type="entry name" value="HTH_LYSR"/>
    <property type="match status" value="1"/>
</dbReference>
<protein>
    <recommendedName>
        <fullName evidence="5">HTH lysR-type domain-containing protein</fullName>
    </recommendedName>
</protein>
<dbReference type="GO" id="GO:0003700">
    <property type="term" value="F:DNA-binding transcription factor activity"/>
    <property type="evidence" value="ECO:0007669"/>
    <property type="project" value="InterPro"/>
</dbReference>
<evidence type="ECO:0000256" key="1">
    <source>
        <dbReference type="ARBA" id="ARBA00009437"/>
    </source>
</evidence>
<dbReference type="SUPFAM" id="SSF46785">
    <property type="entry name" value="Winged helix' DNA-binding domain"/>
    <property type="match status" value="1"/>
</dbReference>
<dbReference type="SUPFAM" id="SSF53850">
    <property type="entry name" value="Periplasmic binding protein-like II"/>
    <property type="match status" value="1"/>
</dbReference>
<dbReference type="InterPro" id="IPR000847">
    <property type="entry name" value="LysR_HTH_N"/>
</dbReference>
<evidence type="ECO:0000256" key="2">
    <source>
        <dbReference type="ARBA" id="ARBA00023015"/>
    </source>
</evidence>
<reference evidence="6" key="1">
    <citation type="journal article" date="2014" name="Front. Microbiol.">
        <title>High frequency of phylogenetically diverse reductive dehalogenase-homologous genes in deep subseafloor sedimentary metagenomes.</title>
        <authorList>
            <person name="Kawai M."/>
            <person name="Futagami T."/>
            <person name="Toyoda A."/>
            <person name="Takaki Y."/>
            <person name="Nishi S."/>
            <person name="Hori S."/>
            <person name="Arai W."/>
            <person name="Tsubouchi T."/>
            <person name="Morono Y."/>
            <person name="Uchiyama I."/>
            <person name="Ito T."/>
            <person name="Fujiyama A."/>
            <person name="Inagaki F."/>
            <person name="Takami H."/>
        </authorList>
    </citation>
    <scope>NUCLEOTIDE SEQUENCE</scope>
    <source>
        <strain evidence="6">Expedition CK06-06</strain>
    </source>
</reference>
<dbReference type="PANTHER" id="PTHR30419">
    <property type="entry name" value="HTH-TYPE TRANSCRIPTIONAL REGULATOR YBHD"/>
    <property type="match status" value="1"/>
</dbReference>
<comment type="similarity">
    <text evidence="1">Belongs to the LysR transcriptional regulatory family.</text>
</comment>
<dbReference type="InterPro" id="IPR036390">
    <property type="entry name" value="WH_DNA-bd_sf"/>
</dbReference>
<evidence type="ECO:0000256" key="4">
    <source>
        <dbReference type="ARBA" id="ARBA00023163"/>
    </source>
</evidence>
<organism evidence="6">
    <name type="scientific">marine sediment metagenome</name>
    <dbReference type="NCBI Taxonomy" id="412755"/>
    <lineage>
        <taxon>unclassified sequences</taxon>
        <taxon>metagenomes</taxon>
        <taxon>ecological metagenomes</taxon>
    </lineage>
</organism>
<dbReference type="InterPro" id="IPR036388">
    <property type="entry name" value="WH-like_DNA-bd_sf"/>
</dbReference>
<evidence type="ECO:0000313" key="6">
    <source>
        <dbReference type="EMBL" id="GAF80053.1"/>
    </source>
</evidence>
<keyword evidence="2" id="KW-0805">Transcription regulation</keyword>
<dbReference type="Gene3D" id="3.40.190.10">
    <property type="entry name" value="Periplasmic binding protein-like II"/>
    <property type="match status" value="1"/>
</dbReference>
<dbReference type="EMBL" id="BARS01004555">
    <property type="protein sequence ID" value="GAF80053.1"/>
    <property type="molecule type" value="Genomic_DNA"/>
</dbReference>
<dbReference type="GO" id="GO:0003677">
    <property type="term" value="F:DNA binding"/>
    <property type="evidence" value="ECO:0007669"/>
    <property type="project" value="UniProtKB-KW"/>
</dbReference>
<evidence type="ECO:0000259" key="5">
    <source>
        <dbReference type="PROSITE" id="PS50931"/>
    </source>
</evidence>
<dbReference type="FunFam" id="1.10.10.10:FF:000001">
    <property type="entry name" value="LysR family transcriptional regulator"/>
    <property type="match status" value="1"/>
</dbReference>
<evidence type="ECO:0000256" key="3">
    <source>
        <dbReference type="ARBA" id="ARBA00023125"/>
    </source>
</evidence>
<dbReference type="InterPro" id="IPR050950">
    <property type="entry name" value="HTH-type_LysR_regulators"/>
</dbReference>
<dbReference type="AlphaFoldDB" id="X0SG94"/>
<dbReference type="Gene3D" id="1.10.10.10">
    <property type="entry name" value="Winged helix-like DNA-binding domain superfamily/Winged helix DNA-binding domain"/>
    <property type="match status" value="1"/>
</dbReference>
<dbReference type="GO" id="GO:0005829">
    <property type="term" value="C:cytosol"/>
    <property type="evidence" value="ECO:0007669"/>
    <property type="project" value="TreeGrafter"/>
</dbReference>
<dbReference type="Pfam" id="PF00126">
    <property type="entry name" value="HTH_1"/>
    <property type="match status" value="1"/>
</dbReference>
<dbReference type="InterPro" id="IPR005119">
    <property type="entry name" value="LysR_subst-bd"/>
</dbReference>
<sequence length="130" mass="14061">MNPRHLEFVVAVADHLNFTRAAEAVRVSQPSLSHAIAGIEARLGATLFHRLGRKVSLTPAGEAFVESARLVLRDLSVLYASVDAVAELEAGHLDVAAPHSLAAELVSRLVGEFRTRHPGVRVRIQTDENP</sequence>
<accession>X0SG94</accession>
<keyword evidence="3" id="KW-0238">DNA-binding</keyword>